<keyword evidence="4 13" id="KW-0808">Transferase</keyword>
<dbReference type="NCBIfam" id="TIGR01391">
    <property type="entry name" value="dnaG"/>
    <property type="match status" value="1"/>
</dbReference>
<keyword evidence="17" id="KW-1185">Reference proteome</keyword>
<dbReference type="OrthoDB" id="9803773at2"/>
<keyword evidence="6 13" id="KW-0235">DNA replication</keyword>
<dbReference type="HAMAP" id="MF_00974">
    <property type="entry name" value="DNA_primase_DnaG"/>
    <property type="match status" value="1"/>
</dbReference>
<dbReference type="InterPro" id="IPR036977">
    <property type="entry name" value="DNA_primase_Znf_CHC2"/>
</dbReference>
<evidence type="ECO:0000313" key="17">
    <source>
        <dbReference type="Proteomes" id="UP000245370"/>
    </source>
</evidence>
<comment type="subunit">
    <text evidence="13">Monomer. Interacts with DnaB.</text>
</comment>
<evidence type="ECO:0000256" key="13">
    <source>
        <dbReference type="HAMAP-Rule" id="MF_00974"/>
    </source>
</evidence>
<dbReference type="GO" id="GO:0003677">
    <property type="term" value="F:DNA binding"/>
    <property type="evidence" value="ECO:0007669"/>
    <property type="project" value="UniProtKB-KW"/>
</dbReference>
<evidence type="ECO:0000259" key="15">
    <source>
        <dbReference type="PROSITE" id="PS50880"/>
    </source>
</evidence>
<organism evidence="16 17">
    <name type="scientific">Brumimicrobium oceani</name>
    <dbReference type="NCBI Taxonomy" id="2100725"/>
    <lineage>
        <taxon>Bacteria</taxon>
        <taxon>Pseudomonadati</taxon>
        <taxon>Bacteroidota</taxon>
        <taxon>Flavobacteriia</taxon>
        <taxon>Flavobacteriales</taxon>
        <taxon>Crocinitomicaceae</taxon>
        <taxon>Brumimicrobium</taxon>
    </lineage>
</organism>
<evidence type="ECO:0000256" key="3">
    <source>
        <dbReference type="ARBA" id="ARBA00022515"/>
    </source>
</evidence>
<dbReference type="EMBL" id="QFRJ01000009">
    <property type="protein sequence ID" value="PWH84990.1"/>
    <property type="molecule type" value="Genomic_DNA"/>
</dbReference>
<feature type="region of interest" description="Disordered" evidence="14">
    <location>
        <begin position="437"/>
        <end position="469"/>
    </location>
</feature>
<evidence type="ECO:0000256" key="2">
    <source>
        <dbReference type="ARBA" id="ARBA00022478"/>
    </source>
</evidence>
<dbReference type="GO" id="GO:0003899">
    <property type="term" value="F:DNA-directed RNA polymerase activity"/>
    <property type="evidence" value="ECO:0007669"/>
    <property type="project" value="UniProtKB-UniRule"/>
</dbReference>
<comment type="catalytic activity">
    <reaction evidence="13">
        <text>ssDNA + n NTP = ssDNA/pppN(pN)n-1 hybrid + (n-1) diphosphate.</text>
        <dbReference type="EC" id="2.7.7.101"/>
    </reaction>
</comment>
<dbReference type="SUPFAM" id="SSF56731">
    <property type="entry name" value="DNA primase core"/>
    <property type="match status" value="1"/>
</dbReference>
<dbReference type="Gene3D" id="3.90.580.10">
    <property type="entry name" value="Zinc finger, CHC2-type domain"/>
    <property type="match status" value="1"/>
</dbReference>
<dbReference type="GO" id="GO:1990077">
    <property type="term" value="C:primosome complex"/>
    <property type="evidence" value="ECO:0007669"/>
    <property type="project" value="UniProtKB-KW"/>
</dbReference>
<evidence type="ECO:0000256" key="4">
    <source>
        <dbReference type="ARBA" id="ARBA00022679"/>
    </source>
</evidence>
<evidence type="ECO:0000256" key="10">
    <source>
        <dbReference type="ARBA" id="ARBA00022842"/>
    </source>
</evidence>
<dbReference type="GO" id="GO:0000428">
    <property type="term" value="C:DNA-directed RNA polymerase complex"/>
    <property type="evidence" value="ECO:0007669"/>
    <property type="project" value="UniProtKB-KW"/>
</dbReference>
<keyword evidence="12 13" id="KW-0804">Transcription</keyword>
<comment type="cofactor">
    <cofactor evidence="1">
        <name>Zn(2+)</name>
        <dbReference type="ChEBI" id="CHEBI:29105"/>
    </cofactor>
</comment>
<keyword evidence="3 13" id="KW-0639">Primosome</keyword>
<evidence type="ECO:0000256" key="7">
    <source>
        <dbReference type="ARBA" id="ARBA00022723"/>
    </source>
</evidence>
<dbReference type="InterPro" id="IPR006171">
    <property type="entry name" value="TOPRIM_dom"/>
</dbReference>
<dbReference type="SUPFAM" id="SSF57783">
    <property type="entry name" value="Zinc beta-ribbon"/>
    <property type="match status" value="1"/>
</dbReference>
<evidence type="ECO:0000256" key="14">
    <source>
        <dbReference type="SAM" id="MobiDB-lite"/>
    </source>
</evidence>
<evidence type="ECO:0000256" key="6">
    <source>
        <dbReference type="ARBA" id="ARBA00022705"/>
    </source>
</evidence>
<dbReference type="GO" id="GO:0008270">
    <property type="term" value="F:zinc ion binding"/>
    <property type="evidence" value="ECO:0007669"/>
    <property type="project" value="UniProtKB-KW"/>
</dbReference>
<dbReference type="PROSITE" id="PS50880">
    <property type="entry name" value="TOPRIM"/>
    <property type="match status" value="1"/>
</dbReference>
<evidence type="ECO:0000256" key="12">
    <source>
        <dbReference type="ARBA" id="ARBA00023163"/>
    </source>
</evidence>
<comment type="caution">
    <text evidence="16">The sequence shown here is derived from an EMBL/GenBank/DDBJ whole genome shotgun (WGS) entry which is preliminary data.</text>
</comment>
<dbReference type="GO" id="GO:0005737">
    <property type="term" value="C:cytoplasm"/>
    <property type="evidence" value="ECO:0007669"/>
    <property type="project" value="TreeGrafter"/>
</dbReference>
<dbReference type="Proteomes" id="UP000245370">
    <property type="component" value="Unassembled WGS sequence"/>
</dbReference>
<dbReference type="PANTHER" id="PTHR30313:SF2">
    <property type="entry name" value="DNA PRIMASE"/>
    <property type="match status" value="1"/>
</dbReference>
<dbReference type="FunFam" id="3.90.580.10:FF:000001">
    <property type="entry name" value="DNA primase"/>
    <property type="match status" value="1"/>
</dbReference>
<dbReference type="RefSeq" id="WP_109359953.1">
    <property type="nucleotide sequence ID" value="NZ_QFRJ01000009.1"/>
</dbReference>
<protein>
    <recommendedName>
        <fullName evidence="13">DNA primase</fullName>
        <ecNumber evidence="13">2.7.7.101</ecNumber>
    </recommendedName>
</protein>
<feature type="domain" description="Toprim" evidence="15">
    <location>
        <begin position="262"/>
        <end position="343"/>
    </location>
</feature>
<dbReference type="InterPro" id="IPR002694">
    <property type="entry name" value="Znf_CHC2"/>
</dbReference>
<dbReference type="Gene3D" id="3.90.980.10">
    <property type="entry name" value="DNA primase, catalytic core, N-terminal domain"/>
    <property type="match status" value="1"/>
</dbReference>
<dbReference type="InterPro" id="IPR050219">
    <property type="entry name" value="DnaG_primase"/>
</dbReference>
<comment type="caution">
    <text evidence="13">Lacks conserved residue(s) required for the propagation of feature annotation.</text>
</comment>
<dbReference type="SMART" id="SM00400">
    <property type="entry name" value="ZnF_CHCC"/>
    <property type="match status" value="1"/>
</dbReference>
<dbReference type="InterPro" id="IPR034151">
    <property type="entry name" value="TOPRIM_DnaG_bac"/>
</dbReference>
<dbReference type="PANTHER" id="PTHR30313">
    <property type="entry name" value="DNA PRIMASE"/>
    <property type="match status" value="1"/>
</dbReference>
<keyword evidence="7" id="KW-0479">Metal-binding</keyword>
<evidence type="ECO:0000256" key="11">
    <source>
        <dbReference type="ARBA" id="ARBA00023125"/>
    </source>
</evidence>
<dbReference type="InterPro" id="IPR019475">
    <property type="entry name" value="DNA_primase_DnaB-bd"/>
</dbReference>
<dbReference type="SMART" id="SM00493">
    <property type="entry name" value="TOPRIM"/>
    <property type="match status" value="1"/>
</dbReference>
<proteinExistence type="inferred from homology"/>
<dbReference type="Pfam" id="PF01807">
    <property type="entry name" value="Zn_ribbon_DnaG"/>
    <property type="match status" value="1"/>
</dbReference>
<dbReference type="Pfam" id="PF10410">
    <property type="entry name" value="DnaB_bind"/>
    <property type="match status" value="1"/>
</dbReference>
<name>A0A2U2XB56_9FLAO</name>
<accession>A0A2U2XB56</accession>
<dbReference type="InterPro" id="IPR006295">
    <property type="entry name" value="DNA_primase_DnaG"/>
</dbReference>
<dbReference type="InterPro" id="IPR037068">
    <property type="entry name" value="DNA_primase_core_N_sf"/>
</dbReference>
<dbReference type="GO" id="GO:0006269">
    <property type="term" value="P:DNA replication, synthesis of primer"/>
    <property type="evidence" value="ECO:0007669"/>
    <property type="project" value="UniProtKB-UniRule"/>
</dbReference>
<evidence type="ECO:0000313" key="16">
    <source>
        <dbReference type="EMBL" id="PWH84990.1"/>
    </source>
</evidence>
<dbReference type="EC" id="2.7.7.101" evidence="13"/>
<keyword evidence="10" id="KW-0460">Magnesium</keyword>
<keyword evidence="9" id="KW-0862">Zinc</keyword>
<evidence type="ECO:0000256" key="1">
    <source>
        <dbReference type="ARBA" id="ARBA00001947"/>
    </source>
</evidence>
<dbReference type="CDD" id="cd03364">
    <property type="entry name" value="TOPRIM_DnaG_primases"/>
    <property type="match status" value="1"/>
</dbReference>
<comment type="function">
    <text evidence="13">RNA polymerase that catalyzes the synthesis of short RNA molecules used as primers for DNA polymerase during DNA replication.</text>
</comment>
<keyword evidence="11 13" id="KW-0238">DNA-binding</keyword>
<dbReference type="InterPro" id="IPR013264">
    <property type="entry name" value="DNAG_N"/>
</dbReference>
<evidence type="ECO:0000256" key="8">
    <source>
        <dbReference type="ARBA" id="ARBA00022771"/>
    </source>
</evidence>
<dbReference type="AlphaFoldDB" id="A0A2U2XB56"/>
<reference evidence="16 17" key="1">
    <citation type="submission" date="2018-05" db="EMBL/GenBank/DDBJ databases">
        <title>Brumimicrobium oceani sp. nov., isolated from coastal sediment.</title>
        <authorList>
            <person name="Kou Y."/>
        </authorList>
    </citation>
    <scope>NUCLEOTIDE SEQUENCE [LARGE SCALE GENOMIC DNA]</scope>
    <source>
        <strain evidence="16 17">C305</strain>
    </source>
</reference>
<keyword evidence="5 13" id="KW-0548">Nucleotidyltransferase</keyword>
<reference evidence="16 17" key="2">
    <citation type="submission" date="2018-05" db="EMBL/GenBank/DDBJ databases">
        <authorList>
            <person name="Lanie J.A."/>
            <person name="Ng W.-L."/>
            <person name="Kazmierczak K.M."/>
            <person name="Andrzejewski T.M."/>
            <person name="Davidsen T.M."/>
            <person name="Wayne K.J."/>
            <person name="Tettelin H."/>
            <person name="Glass J.I."/>
            <person name="Rusch D."/>
            <person name="Podicherti R."/>
            <person name="Tsui H.-C.T."/>
            <person name="Winkler M.E."/>
        </authorList>
    </citation>
    <scope>NUCLEOTIDE SEQUENCE [LARGE SCALE GENOMIC DNA]</scope>
    <source>
        <strain evidence="16 17">C305</strain>
    </source>
</reference>
<evidence type="ECO:0000256" key="9">
    <source>
        <dbReference type="ARBA" id="ARBA00022833"/>
    </source>
</evidence>
<dbReference type="Pfam" id="PF08275">
    <property type="entry name" value="DNAG_N"/>
    <property type="match status" value="1"/>
</dbReference>
<keyword evidence="8" id="KW-0863">Zinc-finger</keyword>
<keyword evidence="2 13" id="KW-0240">DNA-directed RNA polymerase</keyword>
<dbReference type="Pfam" id="PF13155">
    <property type="entry name" value="Toprim_2"/>
    <property type="match status" value="1"/>
</dbReference>
<sequence length="675" mass="76577">MSRIPSHIIDEIMNTARIEEVIGEYVQLKKSGSNFKGLSPFTEERTPSFMVSPAKQIFKCFSTGKGGTAVSFLMELEQFSYPEALRWLADKYNIQLPEEKPLTPEEQQELSERESLQIINSYARDFFAESIKSSSEGKAIGYSYFKERGFTESTIDKFQLGYCPRNEKSFTETAIEKGYKQKYLEQLGLTKTSNDRRFDFFSGRVMFPIHSVSGKVLGFGGRTLQTNSKTAKYFNSPESILYDKSKVLYGIYFAKSEIIKQDNCFLVEGYTDVISMAQAGVENVVSSSGTSLTKGQIKLIQRYTQNITVLYDSDPAGIKASFRGIDLLLEEGMTVKVCLFPEGEDPDSFAKSVGTDELKKYLAENQKDFVGFKTDVLLKGTENDPIQRAGLIKEIVGSIALIPDSITRSVYLKQTAAQFDFKEETLLNELNAIRRKALNNPRKRTTPSSPSPSPSPVSAPNYEDEGEMPMEAFGEFPGEAIKKVDPNKRHFYDQELDLIRILVLYGSRAIEIEGEAESDAQESIDVSAAELIISELERDDLGFHNPLFQKIYQLCQQGLKDNIFYEAARFLRHEDPEIVKFVTDILSPRYELSRQWLNTYKIETTEEIHKLAQAVKESLYAFKNSVVMRRIQDIQEELKGIGNDESDKLMELLKEQMLLEKIKSSFAHQLGRIIV</sequence>
<comment type="similarity">
    <text evidence="13">Belongs to the DnaG primase family.</text>
</comment>
<dbReference type="Gene3D" id="3.40.1360.10">
    <property type="match status" value="1"/>
</dbReference>
<gene>
    <name evidence="13 16" type="primary">dnaG</name>
    <name evidence="16" type="ORF">DIT68_11495</name>
</gene>
<dbReference type="InterPro" id="IPR030846">
    <property type="entry name" value="DnaG_bac"/>
</dbReference>
<evidence type="ECO:0000256" key="5">
    <source>
        <dbReference type="ARBA" id="ARBA00022695"/>
    </source>
</evidence>